<proteinExistence type="predicted"/>
<name>A0A8S5N8J6_9CAUD</name>
<organism evidence="1">
    <name type="scientific">Myoviridae sp. ctlHW5</name>
    <dbReference type="NCBI Taxonomy" id="2826691"/>
    <lineage>
        <taxon>Viruses</taxon>
        <taxon>Duplodnaviria</taxon>
        <taxon>Heunggongvirae</taxon>
        <taxon>Uroviricota</taxon>
        <taxon>Caudoviricetes</taxon>
    </lineage>
</organism>
<evidence type="ECO:0008006" key="2">
    <source>
        <dbReference type="Google" id="ProtNLM"/>
    </source>
</evidence>
<evidence type="ECO:0000313" key="1">
    <source>
        <dbReference type="EMBL" id="DAD90586.1"/>
    </source>
</evidence>
<reference evidence="1" key="1">
    <citation type="journal article" date="2021" name="Proc. Natl. Acad. Sci. U.S.A.">
        <title>A Catalog of Tens of Thousands of Viruses from Human Metagenomes Reveals Hidden Associations with Chronic Diseases.</title>
        <authorList>
            <person name="Tisza M.J."/>
            <person name="Buck C.B."/>
        </authorList>
    </citation>
    <scope>NUCLEOTIDE SEQUENCE</scope>
    <source>
        <strain evidence="1">CtlHW5</strain>
    </source>
</reference>
<sequence>MVIMYYIRKENLISKAFERAIDESSQDFEQALTESEAEHIAVFKTLLKRYYDVERIFDPERPHYNVLLARMLTFFVLSDVFSRNAYRKYNPNSNTEKQKEWAEGMLDKLSKGIYILEDLPKPPANEQKGSSARFLYGNLTNNDFYI</sequence>
<protein>
    <recommendedName>
        <fullName evidence="2">DUF1320 domain-containing protein</fullName>
    </recommendedName>
</protein>
<accession>A0A8S5N8J6</accession>
<dbReference type="EMBL" id="BK015089">
    <property type="protein sequence ID" value="DAD90586.1"/>
    <property type="molecule type" value="Genomic_DNA"/>
</dbReference>